<gene>
    <name evidence="2" type="ordered locus">mll3989</name>
</gene>
<organism evidence="2 3">
    <name type="scientific">Mesorhizobium japonicum (strain LMG 29417 / CECT 9101 / MAFF 303099)</name>
    <name type="common">Mesorhizobium loti (strain MAFF 303099)</name>
    <dbReference type="NCBI Taxonomy" id="266835"/>
    <lineage>
        <taxon>Bacteria</taxon>
        <taxon>Pseudomonadati</taxon>
        <taxon>Pseudomonadota</taxon>
        <taxon>Alphaproteobacteria</taxon>
        <taxon>Hyphomicrobiales</taxon>
        <taxon>Phyllobacteriaceae</taxon>
        <taxon>Mesorhizobium</taxon>
    </lineage>
</organism>
<protein>
    <submittedName>
        <fullName evidence="2">Mll3989 protein</fullName>
    </submittedName>
</protein>
<sequence length="192" mass="20602">MMRIGFAVAAAVFLSCTSAANAADKTVHDKDNGFSLTFPEGWTIEEPSGKTMRLKIKSGDQGLTCRVSIGLYDPQASDSPADPKAFLETGWSPQAWQEMVGAAFTSSVFSNEKLIRFPDGYPARMADMDFQVGDGSASFPGHAKVVLSLRGTHFGLVTCGLTGDSVEQMKRKWVPLADEAERVASSFVLDGP</sequence>
<dbReference type="PROSITE" id="PS51257">
    <property type="entry name" value="PROKAR_LIPOPROTEIN"/>
    <property type="match status" value="1"/>
</dbReference>
<feature type="signal peptide" evidence="1">
    <location>
        <begin position="1"/>
        <end position="22"/>
    </location>
</feature>
<name>Q98F11_RHILO</name>
<accession>Q98F11</accession>
<feature type="chain" id="PRO_5004322420" evidence="1">
    <location>
        <begin position="23"/>
        <end position="192"/>
    </location>
</feature>
<dbReference type="EMBL" id="BA000012">
    <property type="protein sequence ID" value="BAB50756.1"/>
    <property type="molecule type" value="Genomic_DNA"/>
</dbReference>
<evidence type="ECO:0000313" key="3">
    <source>
        <dbReference type="Proteomes" id="UP000000552"/>
    </source>
</evidence>
<evidence type="ECO:0000313" key="2">
    <source>
        <dbReference type="EMBL" id="BAB50756.1"/>
    </source>
</evidence>
<evidence type="ECO:0000256" key="1">
    <source>
        <dbReference type="SAM" id="SignalP"/>
    </source>
</evidence>
<dbReference type="KEGG" id="mlo:mll3989"/>
<dbReference type="HOGENOM" id="CLU_1419984_0_0_5"/>
<dbReference type="AlphaFoldDB" id="Q98F11"/>
<reference evidence="2 3" key="1">
    <citation type="journal article" date="2000" name="DNA Res.">
        <title>Complete genome structure of the nitrogen-fixing symbiotic bacterium Mesorhizobium loti.</title>
        <authorList>
            <person name="Kaneko T."/>
            <person name="Nakamura Y."/>
            <person name="Sato S."/>
            <person name="Asamizu E."/>
            <person name="Kato T."/>
            <person name="Sasamoto S."/>
            <person name="Watanabe A."/>
            <person name="Idesawa K."/>
            <person name="Ishikawa A."/>
            <person name="Kawashima K."/>
            <person name="Kimura T."/>
            <person name="Kishida Y."/>
            <person name="Kiyokawa C."/>
            <person name="Kohara M."/>
            <person name="Matsumoto M."/>
            <person name="Matsuno A."/>
            <person name="Mochizuki Y."/>
            <person name="Nakayama S."/>
            <person name="Nakazaki N."/>
            <person name="Shimpo S."/>
            <person name="Sugimoto M."/>
            <person name="Takeuchi C."/>
            <person name="Yamada M."/>
            <person name="Tabata S."/>
        </authorList>
    </citation>
    <scope>NUCLEOTIDE SEQUENCE [LARGE SCALE GENOMIC DNA]</scope>
    <source>
        <strain evidence="3">LMG 29417 / CECT 9101 / MAFF 303099</strain>
    </source>
</reference>
<proteinExistence type="predicted"/>
<dbReference type="Proteomes" id="UP000000552">
    <property type="component" value="Chromosome"/>
</dbReference>
<keyword evidence="1" id="KW-0732">Signal</keyword>